<evidence type="ECO:0000256" key="5">
    <source>
        <dbReference type="SAM" id="MobiDB-lite"/>
    </source>
</evidence>
<dbReference type="Proteomes" id="UP000230564">
    <property type="component" value="Unassembled WGS sequence"/>
</dbReference>
<evidence type="ECO:0000256" key="1">
    <source>
        <dbReference type="ARBA" id="ARBA00004613"/>
    </source>
</evidence>
<name>A0A2H0NDU3_9BACT</name>
<evidence type="ECO:0000313" key="7">
    <source>
        <dbReference type="EMBL" id="PIR07062.1"/>
    </source>
</evidence>
<evidence type="ECO:0000256" key="3">
    <source>
        <dbReference type="ARBA" id="ARBA00022729"/>
    </source>
</evidence>
<evidence type="ECO:0000256" key="2">
    <source>
        <dbReference type="ARBA" id="ARBA00022525"/>
    </source>
</evidence>
<dbReference type="PANTHER" id="PTHR37467">
    <property type="entry name" value="EXPORTED CALCIUM-BINDING GLYCOPROTEIN-RELATED"/>
    <property type="match status" value="1"/>
</dbReference>
<gene>
    <name evidence="7" type="ORF">COV55_01380</name>
</gene>
<evidence type="ECO:0000256" key="6">
    <source>
        <dbReference type="SAM" id="Phobius"/>
    </source>
</evidence>
<dbReference type="InterPro" id="IPR059100">
    <property type="entry name" value="TSP3_bac"/>
</dbReference>
<keyword evidence="6" id="KW-1133">Transmembrane helix</keyword>
<evidence type="ECO:0000256" key="4">
    <source>
        <dbReference type="ARBA" id="ARBA00022837"/>
    </source>
</evidence>
<feature type="region of interest" description="Disordered" evidence="5">
    <location>
        <begin position="75"/>
        <end position="106"/>
    </location>
</feature>
<feature type="region of interest" description="Disordered" evidence="5">
    <location>
        <begin position="1"/>
        <end position="48"/>
    </location>
</feature>
<dbReference type="InterPro" id="IPR053180">
    <property type="entry name" value="Ca-binding_acidic-repeat"/>
</dbReference>
<dbReference type="Gene3D" id="3.90.182.10">
    <property type="entry name" value="Toxin - Anthrax Protective Antigen,domain 1"/>
    <property type="match status" value="1"/>
</dbReference>
<feature type="region of interest" description="Disordered" evidence="5">
    <location>
        <begin position="185"/>
        <end position="294"/>
    </location>
</feature>
<dbReference type="AlphaFoldDB" id="A0A2H0NDU3"/>
<keyword evidence="6" id="KW-0812">Transmembrane</keyword>
<keyword evidence="3" id="KW-0732">Signal</keyword>
<comment type="caution">
    <text evidence="7">The sequence shown here is derived from an EMBL/GenBank/DDBJ whole genome shotgun (WGS) entry which is preliminary data.</text>
</comment>
<accession>A0A2H0NDU3</accession>
<proteinExistence type="predicted"/>
<reference evidence="7 8" key="1">
    <citation type="submission" date="2017-09" db="EMBL/GenBank/DDBJ databases">
        <title>Depth-based differentiation of microbial function through sediment-hosted aquifers and enrichment of novel symbionts in the deep terrestrial subsurface.</title>
        <authorList>
            <person name="Probst A.J."/>
            <person name="Ladd B."/>
            <person name="Jarett J.K."/>
            <person name="Geller-Mcgrath D.E."/>
            <person name="Sieber C.M."/>
            <person name="Emerson J.B."/>
            <person name="Anantharaman K."/>
            <person name="Thomas B.C."/>
            <person name="Malmstrom R."/>
            <person name="Stieglmeier M."/>
            <person name="Klingl A."/>
            <person name="Woyke T."/>
            <person name="Ryan C.M."/>
            <person name="Banfield J.F."/>
        </authorList>
    </citation>
    <scope>NUCLEOTIDE SEQUENCE [LARGE SCALE GENOMIC DNA]</scope>
    <source>
        <strain evidence="7">CG11_big_fil_rev_8_21_14_0_20_36_20</strain>
    </source>
</reference>
<dbReference type="Pfam" id="PF18884">
    <property type="entry name" value="TSP3_bac"/>
    <property type="match status" value="4"/>
</dbReference>
<organism evidence="7 8">
    <name type="scientific">Candidatus Komeilibacteria bacterium CG11_big_fil_rev_8_21_14_0_20_36_20</name>
    <dbReference type="NCBI Taxonomy" id="1974477"/>
    <lineage>
        <taxon>Bacteria</taxon>
        <taxon>Candidatus Komeiliibacteriota</taxon>
    </lineage>
</organism>
<feature type="compositionally biased region" description="Acidic residues" evidence="5">
    <location>
        <begin position="245"/>
        <end position="256"/>
    </location>
</feature>
<evidence type="ECO:0000313" key="8">
    <source>
        <dbReference type="Proteomes" id="UP000230564"/>
    </source>
</evidence>
<feature type="compositionally biased region" description="Low complexity" evidence="5">
    <location>
        <begin position="185"/>
        <end position="194"/>
    </location>
</feature>
<feature type="compositionally biased region" description="Polar residues" evidence="5">
    <location>
        <begin position="8"/>
        <end position="21"/>
    </location>
</feature>
<keyword evidence="2" id="KW-0964">Secreted</keyword>
<feature type="compositionally biased region" description="Low complexity" evidence="5">
    <location>
        <begin position="75"/>
        <end position="96"/>
    </location>
</feature>
<protein>
    <submittedName>
        <fullName evidence="7">Uncharacterized protein</fullName>
    </submittedName>
</protein>
<feature type="transmembrane region" description="Helical" evidence="6">
    <location>
        <begin position="123"/>
        <end position="143"/>
    </location>
</feature>
<sequence>MFDDLKQSKQNLNTDFQIPQPTTSSSTSEPAKEPVQAEGQVSKMESVSASGKIDDMFADVDPVADKAPVAVSSASGSLSGLQSGKLKPISQTSLPSSQPPPSTSSLDKMVVKDEREGIMRKKIIIIFGVLVALAVVVVIYLFATGKFNSGDNANIELNQNVNLNTNTNFNLNDNANEEINQNINLNENVNVPPLNEEEMDDDSDGLTNAEEKELGSDPLNPDSDNDGLFDREEAVTYKTDPTSSDSDDDGLSDYDEINIWQTDPNNPDTDDDGYSDGLEVSNGYNPLGEGVLVE</sequence>
<comment type="subcellular location">
    <subcellularLocation>
        <location evidence="1">Secreted</location>
    </subcellularLocation>
</comment>
<feature type="compositionally biased region" description="Acidic residues" evidence="5">
    <location>
        <begin position="195"/>
        <end position="204"/>
    </location>
</feature>
<keyword evidence="6" id="KW-0472">Membrane</keyword>
<dbReference type="PANTHER" id="PTHR37467:SF1">
    <property type="entry name" value="EXPORTED CALCIUM-BINDING GLYCOPROTEIN"/>
    <property type="match status" value="1"/>
</dbReference>
<keyword evidence="4" id="KW-0106">Calcium</keyword>
<dbReference type="EMBL" id="PCWQ01000007">
    <property type="protein sequence ID" value="PIR07062.1"/>
    <property type="molecule type" value="Genomic_DNA"/>
</dbReference>